<sequence length="62" mass="7163">MSIAVIRGYFFSLMQQFEYFRGTVTDYAKILQVMALEEETSPVVHELFIEMRIVDVDGLDAV</sequence>
<proteinExistence type="predicted"/>
<gene>
    <name evidence="1" type="ORF">QCA50_006329</name>
</gene>
<evidence type="ECO:0000313" key="1">
    <source>
        <dbReference type="EMBL" id="KAK7691226.1"/>
    </source>
</evidence>
<dbReference type="AlphaFoldDB" id="A0AAW0GEP1"/>
<accession>A0AAW0GEP1</accession>
<evidence type="ECO:0000313" key="2">
    <source>
        <dbReference type="Proteomes" id="UP001385951"/>
    </source>
</evidence>
<comment type="caution">
    <text evidence="1">The sequence shown here is derived from an EMBL/GenBank/DDBJ whole genome shotgun (WGS) entry which is preliminary data.</text>
</comment>
<keyword evidence="2" id="KW-1185">Reference proteome</keyword>
<reference evidence="1 2" key="1">
    <citation type="submission" date="2022-09" db="EMBL/GenBank/DDBJ databases">
        <authorList>
            <person name="Palmer J.M."/>
        </authorList>
    </citation>
    <scope>NUCLEOTIDE SEQUENCE [LARGE SCALE GENOMIC DNA]</scope>
    <source>
        <strain evidence="1 2">DSM 7382</strain>
    </source>
</reference>
<protein>
    <submittedName>
        <fullName evidence="1">Uncharacterized protein</fullName>
    </submittedName>
</protein>
<dbReference type="EMBL" id="JASBNA010000006">
    <property type="protein sequence ID" value="KAK7691226.1"/>
    <property type="molecule type" value="Genomic_DNA"/>
</dbReference>
<name>A0AAW0GEP1_9APHY</name>
<organism evidence="1 2">
    <name type="scientific">Cerrena zonata</name>
    <dbReference type="NCBI Taxonomy" id="2478898"/>
    <lineage>
        <taxon>Eukaryota</taxon>
        <taxon>Fungi</taxon>
        <taxon>Dikarya</taxon>
        <taxon>Basidiomycota</taxon>
        <taxon>Agaricomycotina</taxon>
        <taxon>Agaricomycetes</taxon>
        <taxon>Polyporales</taxon>
        <taxon>Cerrenaceae</taxon>
        <taxon>Cerrena</taxon>
    </lineage>
</organism>
<dbReference type="Proteomes" id="UP001385951">
    <property type="component" value="Unassembled WGS sequence"/>
</dbReference>